<gene>
    <name evidence="2" type="ORF">ACE1CI_08375</name>
</gene>
<keyword evidence="3" id="KW-1185">Reference proteome</keyword>
<evidence type="ECO:0008006" key="4">
    <source>
        <dbReference type="Google" id="ProtNLM"/>
    </source>
</evidence>
<dbReference type="RefSeq" id="WP_413262612.1">
    <property type="nucleotide sequence ID" value="NZ_JBHFNR010000056.1"/>
</dbReference>
<protein>
    <recommendedName>
        <fullName evidence="4">Yip1 domain-containing protein</fullName>
    </recommendedName>
</protein>
<keyword evidence="1" id="KW-1133">Transmembrane helix</keyword>
<dbReference type="EMBL" id="JBHFNR010000056">
    <property type="protein sequence ID" value="MFB2892946.1"/>
    <property type="molecule type" value="Genomic_DNA"/>
</dbReference>
<feature type="transmembrane region" description="Helical" evidence="1">
    <location>
        <begin position="158"/>
        <end position="176"/>
    </location>
</feature>
<accession>A0ABV4XMK8</accession>
<feature type="transmembrane region" description="Helical" evidence="1">
    <location>
        <begin position="70"/>
        <end position="96"/>
    </location>
</feature>
<feature type="transmembrane region" description="Helical" evidence="1">
    <location>
        <begin position="102"/>
        <end position="124"/>
    </location>
</feature>
<reference evidence="2 3" key="1">
    <citation type="submission" date="2024-09" db="EMBL/GenBank/DDBJ databases">
        <title>Floridaenema gen nov. (Aerosakkonemataceae, Aerosakkonematales ord. nov., Cyanobacteria) from benthic tropical and subtropical fresh waters, with the description of four new species.</title>
        <authorList>
            <person name="Moretto J.A."/>
            <person name="Berthold D.E."/>
            <person name="Lefler F.W."/>
            <person name="Huang I.-S."/>
            <person name="Laughinghouse H. IV."/>
        </authorList>
    </citation>
    <scope>NUCLEOTIDE SEQUENCE [LARGE SCALE GENOMIC DNA]</scope>
    <source>
        <strain evidence="2 3">BLCC-F50</strain>
    </source>
</reference>
<keyword evidence="1" id="KW-0472">Membrane</keyword>
<keyword evidence="1" id="KW-0812">Transmembrane</keyword>
<dbReference type="Proteomes" id="UP001576784">
    <property type="component" value="Unassembled WGS sequence"/>
</dbReference>
<evidence type="ECO:0000256" key="1">
    <source>
        <dbReference type="SAM" id="Phobius"/>
    </source>
</evidence>
<evidence type="ECO:0000313" key="2">
    <source>
        <dbReference type="EMBL" id="MFB2892946.1"/>
    </source>
</evidence>
<feature type="transmembrane region" description="Helical" evidence="1">
    <location>
        <begin position="34"/>
        <end position="58"/>
    </location>
</feature>
<feature type="transmembrane region" description="Helical" evidence="1">
    <location>
        <begin position="131"/>
        <end position="152"/>
    </location>
</feature>
<evidence type="ECO:0000313" key="3">
    <source>
        <dbReference type="Proteomes" id="UP001576784"/>
    </source>
</evidence>
<comment type="caution">
    <text evidence="2">The sequence shown here is derived from an EMBL/GenBank/DDBJ whole genome shotgun (WGS) entry which is preliminary data.</text>
</comment>
<sequence length="221" mass="24512">MNLSAFDQFWELIWGAIALKPEAFQQITTLPDGVLLALLIVLLAGLSRAIGQGIVLFLNRVKPLRYFLSLLVGAILFASSYIFWVLSTWLVSSLIFRENTSLISFASTLGLSYTPLILGIFIALPYLGVPISIILSLWSFLAYLVGLKVAFSSNTWEAFWAGVLGWVVFEILQRTIGRPIAYIGKWLKTSVAGVNLVTSLKDVEEILIKGTQSGKNRRKNQ</sequence>
<organism evidence="2 3">
    <name type="scientific">Floridaenema flaviceps BLCC-F50</name>
    <dbReference type="NCBI Taxonomy" id="3153642"/>
    <lineage>
        <taxon>Bacteria</taxon>
        <taxon>Bacillati</taxon>
        <taxon>Cyanobacteriota</taxon>
        <taxon>Cyanophyceae</taxon>
        <taxon>Oscillatoriophycideae</taxon>
        <taxon>Aerosakkonematales</taxon>
        <taxon>Aerosakkonemataceae</taxon>
        <taxon>Floridanema</taxon>
        <taxon>Floridanema flaviceps</taxon>
    </lineage>
</organism>
<name>A0ABV4XMK8_9CYAN</name>
<proteinExistence type="predicted"/>